<sequence>MRSVLFVPAHRYDYFAKAIATAPDIIVFDLEDSVPAGQSKIDARENIARLLEETGADIRSKVYVRINDIDSNLMFDELEFFVGTAVDGFMVPKSYRAEDVETVAKMLTTFERRKSCERRYALMPLIETADAVVNVHEIARASDRVSGLALGSEDLLAALGAVASPHYYNVIDHARFSMLLACRAAGIIAIDTVYIAVHDYDGFKIVVTKTKEYGLDGVLCLNPRQVQIANDTLTPSDEEYASALAILRAGEDKSDGTPVKMADKKFIGPPIILQAKRVVEKYQRYRGQKNG</sequence>
<name>A0A1G7F766_9PROT</name>
<dbReference type="InterPro" id="IPR015813">
    <property type="entry name" value="Pyrv/PenolPyrv_kinase-like_dom"/>
</dbReference>
<evidence type="ECO:0000259" key="7">
    <source>
        <dbReference type="Pfam" id="PF03328"/>
    </source>
</evidence>
<dbReference type="Proteomes" id="UP000183685">
    <property type="component" value="Unassembled WGS sequence"/>
</dbReference>
<feature type="domain" description="HpcH/HpaI aldolase/citrate lyase" evidence="7">
    <location>
        <begin position="2"/>
        <end position="223"/>
    </location>
</feature>
<evidence type="ECO:0000313" key="8">
    <source>
        <dbReference type="EMBL" id="SDE71780.1"/>
    </source>
</evidence>
<dbReference type="GO" id="GO:0006107">
    <property type="term" value="P:oxaloacetate metabolic process"/>
    <property type="evidence" value="ECO:0007669"/>
    <property type="project" value="TreeGrafter"/>
</dbReference>
<evidence type="ECO:0000256" key="6">
    <source>
        <dbReference type="PIRSR" id="PIRSR015582-2"/>
    </source>
</evidence>
<dbReference type="Pfam" id="PF03328">
    <property type="entry name" value="HpcH_HpaI"/>
    <property type="match status" value="1"/>
</dbReference>
<dbReference type="PANTHER" id="PTHR32308:SF10">
    <property type="entry name" value="CITRATE LYASE SUBUNIT BETA"/>
    <property type="match status" value="1"/>
</dbReference>
<dbReference type="PIRSF" id="PIRSF015582">
    <property type="entry name" value="Cit_lyase_B"/>
    <property type="match status" value="1"/>
</dbReference>
<gene>
    <name evidence="8" type="ORF">SAMN04488071_3651</name>
</gene>
<evidence type="ECO:0000256" key="1">
    <source>
        <dbReference type="ARBA" id="ARBA00001946"/>
    </source>
</evidence>
<dbReference type="PANTHER" id="PTHR32308">
    <property type="entry name" value="LYASE BETA SUBUNIT, PUTATIVE (AFU_ORTHOLOGUE AFUA_4G13030)-RELATED"/>
    <property type="match status" value="1"/>
</dbReference>
<evidence type="ECO:0000256" key="4">
    <source>
        <dbReference type="ARBA" id="ARBA00022842"/>
    </source>
</evidence>
<dbReference type="AlphaFoldDB" id="A0A1G7F766"/>
<dbReference type="GO" id="GO:0000287">
    <property type="term" value="F:magnesium ion binding"/>
    <property type="evidence" value="ECO:0007669"/>
    <property type="project" value="TreeGrafter"/>
</dbReference>
<comment type="similarity">
    <text evidence="2">Belongs to the HpcH/HpaI aldolase family.</text>
</comment>
<accession>A0A1G7F766</accession>
<keyword evidence="3 6" id="KW-0479">Metal-binding</keyword>
<evidence type="ECO:0000256" key="5">
    <source>
        <dbReference type="PIRSR" id="PIRSR015582-1"/>
    </source>
</evidence>
<reference evidence="8 9" key="1">
    <citation type="submission" date="2016-10" db="EMBL/GenBank/DDBJ databases">
        <authorList>
            <person name="de Groot N.N."/>
        </authorList>
    </citation>
    <scope>NUCLEOTIDE SEQUENCE [LARGE SCALE GENOMIC DNA]</scope>
    <source>
        <strain evidence="8 9">CGMCC 1.9109</strain>
    </source>
</reference>
<keyword evidence="9" id="KW-1185">Reference proteome</keyword>
<evidence type="ECO:0000313" key="9">
    <source>
        <dbReference type="Proteomes" id="UP000183685"/>
    </source>
</evidence>
<organism evidence="8 9">
    <name type="scientific">Kordiimonas lacus</name>
    <dbReference type="NCBI Taxonomy" id="637679"/>
    <lineage>
        <taxon>Bacteria</taxon>
        <taxon>Pseudomonadati</taxon>
        <taxon>Pseudomonadota</taxon>
        <taxon>Alphaproteobacteria</taxon>
        <taxon>Kordiimonadales</taxon>
        <taxon>Kordiimonadaceae</taxon>
        <taxon>Kordiimonas</taxon>
    </lineage>
</organism>
<keyword evidence="4 6" id="KW-0460">Magnesium</keyword>
<protein>
    <submittedName>
        <fullName evidence="8">Citrate lyase subunit beta / citryl-CoA lyase</fullName>
    </submittedName>
</protein>
<dbReference type="SUPFAM" id="SSF51621">
    <property type="entry name" value="Phosphoenolpyruvate/pyruvate domain"/>
    <property type="match status" value="1"/>
</dbReference>
<dbReference type="Gene3D" id="3.20.20.60">
    <property type="entry name" value="Phosphoenolpyruvate-binding domains"/>
    <property type="match status" value="1"/>
</dbReference>
<dbReference type="InterPro" id="IPR040442">
    <property type="entry name" value="Pyrv_kinase-like_dom_sf"/>
</dbReference>
<feature type="binding site" evidence="6">
    <location>
        <position position="127"/>
    </location>
    <ligand>
        <name>Mg(2+)</name>
        <dbReference type="ChEBI" id="CHEBI:18420"/>
    </ligand>
</feature>
<feature type="binding site" evidence="5">
    <location>
        <position position="65"/>
    </location>
    <ligand>
        <name>substrate</name>
    </ligand>
</feature>
<feature type="binding site" evidence="5">
    <location>
        <position position="127"/>
    </location>
    <ligand>
        <name>substrate</name>
    </ligand>
</feature>
<dbReference type="RefSeq" id="WP_068303668.1">
    <property type="nucleotide sequence ID" value="NZ_FNAK01000009.1"/>
</dbReference>
<proteinExistence type="inferred from homology"/>
<keyword evidence="8" id="KW-0456">Lyase</keyword>
<dbReference type="STRING" id="637679.GCA_001550055_01623"/>
<evidence type="ECO:0000256" key="2">
    <source>
        <dbReference type="ARBA" id="ARBA00005568"/>
    </source>
</evidence>
<dbReference type="EMBL" id="FNAK01000009">
    <property type="protein sequence ID" value="SDE71780.1"/>
    <property type="molecule type" value="Genomic_DNA"/>
</dbReference>
<dbReference type="InterPro" id="IPR005000">
    <property type="entry name" value="Aldolase/citrate-lyase_domain"/>
</dbReference>
<evidence type="ECO:0000256" key="3">
    <source>
        <dbReference type="ARBA" id="ARBA00022723"/>
    </source>
</evidence>
<dbReference type="InterPro" id="IPR011206">
    <property type="entry name" value="Citrate_lyase_beta/mcl1/mcl2"/>
</dbReference>
<dbReference type="OrthoDB" id="9800547at2"/>
<dbReference type="GO" id="GO:0016829">
    <property type="term" value="F:lyase activity"/>
    <property type="evidence" value="ECO:0007669"/>
    <property type="project" value="UniProtKB-KW"/>
</dbReference>
<comment type="cofactor">
    <cofactor evidence="1">
        <name>Mg(2+)</name>
        <dbReference type="ChEBI" id="CHEBI:18420"/>
    </cofactor>
</comment>
<feature type="binding site" evidence="6">
    <location>
        <position position="154"/>
    </location>
    <ligand>
        <name>Mg(2+)</name>
        <dbReference type="ChEBI" id="CHEBI:18420"/>
    </ligand>
</feature>